<protein>
    <submittedName>
        <fullName evidence="1">Uncharacterized protein</fullName>
    </submittedName>
</protein>
<evidence type="ECO:0000313" key="1">
    <source>
        <dbReference type="EMBL" id="CAI8616037.1"/>
    </source>
</evidence>
<evidence type="ECO:0000313" key="2">
    <source>
        <dbReference type="Proteomes" id="UP001157006"/>
    </source>
</evidence>
<dbReference type="AlphaFoldDB" id="A0AAV1B5F1"/>
<reference evidence="1 2" key="1">
    <citation type="submission" date="2023-01" db="EMBL/GenBank/DDBJ databases">
        <authorList>
            <person name="Kreplak J."/>
        </authorList>
    </citation>
    <scope>NUCLEOTIDE SEQUENCE [LARGE SCALE GENOMIC DNA]</scope>
</reference>
<proteinExistence type="predicted"/>
<gene>
    <name evidence="1" type="ORF">VFH_VI010240</name>
</gene>
<organism evidence="1 2">
    <name type="scientific">Vicia faba</name>
    <name type="common">Broad bean</name>
    <name type="synonym">Faba vulgaris</name>
    <dbReference type="NCBI Taxonomy" id="3906"/>
    <lineage>
        <taxon>Eukaryota</taxon>
        <taxon>Viridiplantae</taxon>
        <taxon>Streptophyta</taxon>
        <taxon>Embryophyta</taxon>
        <taxon>Tracheophyta</taxon>
        <taxon>Spermatophyta</taxon>
        <taxon>Magnoliopsida</taxon>
        <taxon>eudicotyledons</taxon>
        <taxon>Gunneridae</taxon>
        <taxon>Pentapetalae</taxon>
        <taxon>rosids</taxon>
        <taxon>fabids</taxon>
        <taxon>Fabales</taxon>
        <taxon>Fabaceae</taxon>
        <taxon>Papilionoideae</taxon>
        <taxon>50 kb inversion clade</taxon>
        <taxon>NPAAA clade</taxon>
        <taxon>Hologalegina</taxon>
        <taxon>IRL clade</taxon>
        <taxon>Fabeae</taxon>
        <taxon>Vicia</taxon>
    </lineage>
</organism>
<sequence>MSKEFYHSETLRSKLWWNPENQSVLAFSPATNFLHLCMLNCVVGTDIDIDVAGYVRWTSVAAARILAMLRWLEIGEVQSNNKIKVKMAVMMRLFVLRMKDEV</sequence>
<accession>A0AAV1B5F1</accession>
<keyword evidence="2" id="KW-1185">Reference proteome</keyword>
<dbReference type="EMBL" id="OX451741">
    <property type="protein sequence ID" value="CAI8616037.1"/>
    <property type="molecule type" value="Genomic_DNA"/>
</dbReference>
<dbReference type="Proteomes" id="UP001157006">
    <property type="component" value="Chromosome 6"/>
</dbReference>
<name>A0AAV1B5F1_VICFA</name>